<comment type="caution">
    <text evidence="4">The sequence shown here is derived from an EMBL/GenBank/DDBJ whole genome shotgun (WGS) entry which is preliminary data.</text>
</comment>
<evidence type="ECO:0000256" key="2">
    <source>
        <dbReference type="ARBA" id="ARBA00022729"/>
    </source>
</evidence>
<gene>
    <name evidence="4" type="ORF">FHS56_000650</name>
</gene>
<dbReference type="CDD" id="cd14659">
    <property type="entry name" value="Imelysin-like_IPPA"/>
    <property type="match status" value="1"/>
</dbReference>
<evidence type="ECO:0000313" key="5">
    <source>
        <dbReference type="Proteomes" id="UP000537126"/>
    </source>
</evidence>
<keyword evidence="5" id="KW-1185">Reference proteome</keyword>
<reference evidence="4 5" key="1">
    <citation type="submission" date="2020-03" db="EMBL/GenBank/DDBJ databases">
        <title>Genomic Encyclopedia of Type Strains, Phase IV (KMG-IV): sequencing the most valuable type-strain genomes for metagenomic binning, comparative biology and taxonomic classification.</title>
        <authorList>
            <person name="Goeker M."/>
        </authorList>
    </citation>
    <scope>NUCLEOTIDE SEQUENCE [LARGE SCALE GENOMIC DNA]</scope>
    <source>
        <strain evidence="4 5">DSM 5718</strain>
    </source>
</reference>
<dbReference type="EMBL" id="JAASRN010000001">
    <property type="protein sequence ID" value="NIK73164.1"/>
    <property type="molecule type" value="Genomic_DNA"/>
</dbReference>
<dbReference type="GO" id="GO:0030313">
    <property type="term" value="C:cell envelope"/>
    <property type="evidence" value="ECO:0007669"/>
    <property type="project" value="UniProtKB-SubCell"/>
</dbReference>
<dbReference type="InterPro" id="IPR034984">
    <property type="entry name" value="Imelysin-like_IPPA"/>
</dbReference>
<evidence type="ECO:0000259" key="3">
    <source>
        <dbReference type="Pfam" id="PF09375"/>
    </source>
</evidence>
<dbReference type="InterPro" id="IPR018976">
    <property type="entry name" value="Imelysin-like"/>
</dbReference>
<proteinExistence type="predicted"/>
<keyword evidence="2" id="KW-0732">Signal</keyword>
<dbReference type="PROSITE" id="PS51257">
    <property type="entry name" value="PROKAR_LIPOPROTEIN"/>
    <property type="match status" value="1"/>
</dbReference>
<accession>A0A846MNT9</accession>
<dbReference type="InterPro" id="IPR038352">
    <property type="entry name" value="Imelysin_sf"/>
</dbReference>
<dbReference type="Gene3D" id="1.20.1420.20">
    <property type="entry name" value="M75 peptidase, HXXE motif"/>
    <property type="match status" value="1"/>
</dbReference>
<sequence length="371" mass="41938">MNRLTSLLLHTLSVIYLIGLTACDSKKEGQPQNFDRRGLLENIANNLITPAFDSLYNEAKRLQKATQSFVDAPSLNTLESLQAQWKQTYTVWQSANMYNFDFLIEPNTLDKSLFEEIGVFPADSNLIEQYISQGNYSFANFQRNTRGFLAMDYLLFRTDGNQQAIIDAFINNSNRRLYLKAVADHLVLKIEKTRERWRERKASFIDNDGTDAGSSLTLLFNEFNLGYERIKNFKLGIPLGKKAPMTSPAPMYVEAYYSGVSIEMIRANMKAIENIWRGVGANGQDGLGFQDYLLAVAGGKELSDNTEAQLASIYQKLDALDSQARLSTLIETQYTTVVALHTEMLKHTRYFKSDMSSLLGLYITYDSGDGD</sequence>
<evidence type="ECO:0000313" key="4">
    <source>
        <dbReference type="EMBL" id="NIK73164.1"/>
    </source>
</evidence>
<dbReference type="RefSeq" id="WP_166918431.1">
    <property type="nucleotide sequence ID" value="NZ_JAASRN010000001.1"/>
</dbReference>
<protein>
    <recommendedName>
        <fullName evidence="3">Imelysin-like domain-containing protein</fullName>
    </recommendedName>
</protein>
<organism evidence="4 5">
    <name type="scientific">Thermonema lapsum</name>
    <dbReference type="NCBI Taxonomy" id="28195"/>
    <lineage>
        <taxon>Bacteria</taxon>
        <taxon>Pseudomonadati</taxon>
        <taxon>Bacteroidota</taxon>
        <taxon>Cytophagia</taxon>
        <taxon>Cytophagales</taxon>
        <taxon>Thermonemataceae</taxon>
        <taxon>Thermonema</taxon>
    </lineage>
</organism>
<dbReference type="Proteomes" id="UP000537126">
    <property type="component" value="Unassembled WGS sequence"/>
</dbReference>
<name>A0A846MNT9_9BACT</name>
<evidence type="ECO:0000256" key="1">
    <source>
        <dbReference type="ARBA" id="ARBA00004196"/>
    </source>
</evidence>
<feature type="domain" description="Imelysin-like" evidence="3">
    <location>
        <begin position="48"/>
        <end position="328"/>
    </location>
</feature>
<comment type="subcellular location">
    <subcellularLocation>
        <location evidence="1">Cell envelope</location>
    </subcellularLocation>
</comment>
<dbReference type="AlphaFoldDB" id="A0A846MNT9"/>
<dbReference type="Pfam" id="PF09375">
    <property type="entry name" value="Peptidase_M75"/>
    <property type="match status" value="1"/>
</dbReference>